<dbReference type="InterPro" id="IPR017441">
    <property type="entry name" value="Protein_kinase_ATP_BS"/>
</dbReference>
<evidence type="ECO:0000256" key="5">
    <source>
        <dbReference type="RuleBase" id="RU000304"/>
    </source>
</evidence>
<dbReference type="InterPro" id="IPR050235">
    <property type="entry name" value="CK1_Ser-Thr_kinase"/>
</dbReference>
<keyword evidence="7" id="KW-0418">Kinase</keyword>
<reference evidence="7" key="1">
    <citation type="submission" date="2010-03" db="EMBL/GenBank/DDBJ databases">
        <title>Atlantic Lepeophtheirus salmonis ESTs and full-length cDNAs.</title>
        <authorList>
            <person name="Yasuike M."/>
            <person name="von Schalburg K."/>
            <person name="Cooper G."/>
            <person name="Leong J."/>
            <person name="Nilsen F."/>
            <person name="Jones S.R.M."/>
            <person name="Koop B.F."/>
        </authorList>
    </citation>
    <scope>NUCLEOTIDE SEQUENCE</scope>
    <source>
        <strain evidence="7">Atlantic form</strain>
        <tissue evidence="7">Mixed tissue</tissue>
    </source>
</reference>
<dbReference type="EMBL" id="BT121201">
    <property type="protein sequence ID" value="ADD38131.1"/>
    <property type="molecule type" value="mRNA"/>
</dbReference>
<dbReference type="PROSITE" id="PS00107">
    <property type="entry name" value="PROTEIN_KINASE_ATP"/>
    <property type="match status" value="1"/>
</dbReference>
<organism evidence="7">
    <name type="scientific">Lepeophtheirus salmonis</name>
    <name type="common">Salmon louse</name>
    <name type="synonym">Caligus salmonis</name>
    <dbReference type="NCBI Taxonomy" id="72036"/>
    <lineage>
        <taxon>Eukaryota</taxon>
        <taxon>Metazoa</taxon>
        <taxon>Ecdysozoa</taxon>
        <taxon>Arthropoda</taxon>
        <taxon>Crustacea</taxon>
        <taxon>Multicrustacea</taxon>
        <taxon>Hexanauplia</taxon>
        <taxon>Copepoda</taxon>
        <taxon>Siphonostomatoida</taxon>
        <taxon>Caligidae</taxon>
        <taxon>Lepeophtheirus</taxon>
    </lineage>
</organism>
<dbReference type="InterPro" id="IPR008271">
    <property type="entry name" value="Ser/Thr_kinase_AS"/>
</dbReference>
<dbReference type="PROSITE" id="PS50011">
    <property type="entry name" value="PROTEIN_KINASE_DOM"/>
    <property type="match status" value="1"/>
</dbReference>
<dbReference type="GO" id="GO:0004674">
    <property type="term" value="F:protein serine/threonine kinase activity"/>
    <property type="evidence" value="ECO:0007669"/>
    <property type="project" value="UniProtKB-KW"/>
</dbReference>
<dbReference type="PROSITE" id="PS00108">
    <property type="entry name" value="PROTEIN_KINASE_ST"/>
    <property type="match status" value="1"/>
</dbReference>
<dbReference type="FunFam" id="1.10.510.10:FF:000596">
    <property type="entry name" value="CK1 family protein kinase"/>
    <property type="match status" value="1"/>
</dbReference>
<protein>
    <recommendedName>
        <fullName evidence="1">non-specific serine/threonine protein kinase</fullName>
        <ecNumber evidence="1">2.7.11.1</ecNumber>
    </recommendedName>
</protein>
<evidence type="ECO:0000259" key="6">
    <source>
        <dbReference type="PROSITE" id="PS50011"/>
    </source>
</evidence>
<feature type="binding site" evidence="4">
    <location>
        <position position="57"/>
    </location>
    <ligand>
        <name>ATP</name>
        <dbReference type="ChEBI" id="CHEBI:30616"/>
    </ligand>
</feature>
<dbReference type="InterPro" id="IPR011009">
    <property type="entry name" value="Kinase-like_dom_sf"/>
</dbReference>
<name>D3PHU5_LEPSM</name>
<gene>
    <name evidence="7" type="primary">KC1A</name>
</gene>
<proteinExistence type="evidence at transcript level"/>
<dbReference type="GO" id="GO:0005524">
    <property type="term" value="F:ATP binding"/>
    <property type="evidence" value="ECO:0007669"/>
    <property type="project" value="UniProtKB-UniRule"/>
</dbReference>
<keyword evidence="7" id="KW-0808">Transferase</keyword>
<accession>D3PHU5</accession>
<keyword evidence="2 4" id="KW-0547">Nucleotide-binding</keyword>
<comment type="similarity">
    <text evidence="5">Belongs to the protein kinase superfamily.</text>
</comment>
<dbReference type="AlphaFoldDB" id="D3PHU5"/>
<dbReference type="OrthoDB" id="5800476at2759"/>
<dbReference type="EC" id="2.7.11.1" evidence="1"/>
<dbReference type="CDD" id="cd14016">
    <property type="entry name" value="STKc_CK1"/>
    <property type="match status" value="1"/>
</dbReference>
<evidence type="ECO:0000256" key="1">
    <source>
        <dbReference type="ARBA" id="ARBA00012513"/>
    </source>
</evidence>
<dbReference type="Gene3D" id="1.10.510.10">
    <property type="entry name" value="Transferase(Phosphotransferase) domain 1"/>
    <property type="match status" value="1"/>
</dbReference>
<dbReference type="SUPFAM" id="SSF56112">
    <property type="entry name" value="Protein kinase-like (PK-like)"/>
    <property type="match status" value="1"/>
</dbReference>
<feature type="domain" description="Protein kinase" evidence="6">
    <location>
        <begin position="28"/>
        <end position="306"/>
    </location>
</feature>
<dbReference type="InterPro" id="IPR000719">
    <property type="entry name" value="Prot_kinase_dom"/>
</dbReference>
<keyword evidence="5" id="KW-0723">Serine/threonine-protein kinase</keyword>
<evidence type="ECO:0000256" key="4">
    <source>
        <dbReference type="PROSITE-ProRule" id="PRU10141"/>
    </source>
</evidence>
<dbReference type="Pfam" id="PF00069">
    <property type="entry name" value="Pkinase"/>
    <property type="match status" value="1"/>
</dbReference>
<evidence type="ECO:0000256" key="3">
    <source>
        <dbReference type="ARBA" id="ARBA00022840"/>
    </source>
</evidence>
<dbReference type="SMART" id="SM00220">
    <property type="entry name" value="S_TKc"/>
    <property type="match status" value="1"/>
</dbReference>
<dbReference type="PANTHER" id="PTHR11909">
    <property type="entry name" value="CASEIN KINASE-RELATED"/>
    <property type="match status" value="1"/>
</dbReference>
<evidence type="ECO:0000313" key="7">
    <source>
        <dbReference type="EMBL" id="ADD38131.1"/>
    </source>
</evidence>
<evidence type="ECO:0000256" key="2">
    <source>
        <dbReference type="ARBA" id="ARBA00022741"/>
    </source>
</evidence>
<sequence length="333" mass="38719">MENRGNSVSPNGTINLESTSKVVVGKKFRLIRKIGSGSFGNIYLGKSEDNETEVAIKTEPKDSLHPQLYHESRVYSLFEKGSGFPKVYWYGPNKKYNFLVLDLLGNSLEELFDLCSRSFSIKTILMIGDQMIDRIKYVHSKNYIHRDIKPDNFLIGLGTNGKNIYLVDYGLAKKYRDSHTHVHNPFRKGRQLSGTARYASTNAHSGIEQSRRDDMESLGYLLIYFNRGHLPWQNMKASTIKQRHEKIAEKKMSTPLEVLCQGYPSEFRVFLEYCRKLGYSEEPDYQYLSTLLRSLSENLKYTYDWIFDWTGMDKSKLKDKQKIRKNLKMSKHN</sequence>
<keyword evidence="3 4" id="KW-0067">ATP-binding</keyword>